<feature type="compositionally biased region" description="Low complexity" evidence="1">
    <location>
        <begin position="211"/>
        <end position="226"/>
    </location>
</feature>
<accession>B0E565</accession>
<feature type="non-terminal residue" evidence="2">
    <location>
        <position position="1"/>
    </location>
</feature>
<keyword evidence="3" id="KW-1185">Reference proteome</keyword>
<sequence length="360" mass="39682">RIGTELLLQQRALNATVTGDILGFTCDSTSVLFTFTYLFFPSNAQQYNKSPERMSSSSPERSDWQPERKILAKSPVSRPQSQPFPTLSPTMTPDIAQAADVADIPLLDETDDEELIPTIQQLLGDIRTRSSQQQSQGKRGGAVPTPKHIAEEGRGTEVGRESSLEDPTVGGTENSADERDDEEPDDAKQEVDQFDNDEIPKVKEEEPQEMDFAFAASSDSTSVSVSVKRKPRPLVPITPRAQKPRPGSLAAPIEIPASPSDTADPTAVSPCGKRSSGSDDFRSAKRARKVRLVAKHETHWYLDGNIIVKIKNTQFRLHRSRLVRMSDWFHAKLEPGSMGHDTKGISHVGNDVVVEVNEND</sequence>
<dbReference type="InParanoid" id="B0E565"/>
<dbReference type="Proteomes" id="UP000001194">
    <property type="component" value="Unassembled WGS sequence"/>
</dbReference>
<dbReference type="OrthoDB" id="2746456at2759"/>
<dbReference type="HOGENOM" id="CLU_770650_0_0_1"/>
<name>B0E565_LACBS</name>
<gene>
    <name evidence="2" type="ORF">LACBIDRAFT_336345</name>
</gene>
<feature type="non-terminal residue" evidence="2">
    <location>
        <position position="360"/>
    </location>
</feature>
<feature type="compositionally biased region" description="Polar residues" evidence="1">
    <location>
        <begin position="77"/>
        <end position="91"/>
    </location>
</feature>
<evidence type="ECO:0000256" key="1">
    <source>
        <dbReference type="SAM" id="MobiDB-lite"/>
    </source>
</evidence>
<protein>
    <submittedName>
        <fullName evidence="2">Predicted protein</fullName>
    </submittedName>
</protein>
<reference evidence="2 3" key="1">
    <citation type="journal article" date="2008" name="Nature">
        <title>The genome of Laccaria bicolor provides insights into mycorrhizal symbiosis.</title>
        <authorList>
            <person name="Martin F."/>
            <person name="Aerts A."/>
            <person name="Ahren D."/>
            <person name="Brun A."/>
            <person name="Danchin E.G.J."/>
            <person name="Duchaussoy F."/>
            <person name="Gibon J."/>
            <person name="Kohler A."/>
            <person name="Lindquist E."/>
            <person name="Pereda V."/>
            <person name="Salamov A."/>
            <person name="Shapiro H.J."/>
            <person name="Wuyts J."/>
            <person name="Blaudez D."/>
            <person name="Buee M."/>
            <person name="Brokstein P."/>
            <person name="Canbaeck B."/>
            <person name="Cohen D."/>
            <person name="Courty P.E."/>
            <person name="Coutinho P.M."/>
            <person name="Delaruelle C."/>
            <person name="Detter J.C."/>
            <person name="Deveau A."/>
            <person name="DiFazio S."/>
            <person name="Duplessis S."/>
            <person name="Fraissinet-Tachet L."/>
            <person name="Lucic E."/>
            <person name="Frey-Klett P."/>
            <person name="Fourrey C."/>
            <person name="Feussner I."/>
            <person name="Gay G."/>
            <person name="Grimwood J."/>
            <person name="Hoegger P.J."/>
            <person name="Jain P."/>
            <person name="Kilaru S."/>
            <person name="Labbe J."/>
            <person name="Lin Y.C."/>
            <person name="Legue V."/>
            <person name="Le Tacon F."/>
            <person name="Marmeisse R."/>
            <person name="Melayah D."/>
            <person name="Montanini B."/>
            <person name="Muratet M."/>
            <person name="Nehls U."/>
            <person name="Niculita-Hirzel H."/>
            <person name="Oudot-Le Secq M.P."/>
            <person name="Peter M."/>
            <person name="Quesneville H."/>
            <person name="Rajashekar B."/>
            <person name="Reich M."/>
            <person name="Rouhier N."/>
            <person name="Schmutz J."/>
            <person name="Yin T."/>
            <person name="Chalot M."/>
            <person name="Henrissat B."/>
            <person name="Kuees U."/>
            <person name="Lucas S."/>
            <person name="Van de Peer Y."/>
            <person name="Podila G.K."/>
            <person name="Polle A."/>
            <person name="Pukkila P.J."/>
            <person name="Richardson P.M."/>
            <person name="Rouze P."/>
            <person name="Sanders I.R."/>
            <person name="Stajich J.E."/>
            <person name="Tunlid A."/>
            <person name="Tuskan G."/>
            <person name="Grigoriev I.V."/>
        </authorList>
    </citation>
    <scope>NUCLEOTIDE SEQUENCE [LARGE SCALE GENOMIC DNA]</scope>
    <source>
        <strain evidence="3">S238N-H82 / ATCC MYA-4686</strain>
    </source>
</reference>
<feature type="region of interest" description="Disordered" evidence="1">
    <location>
        <begin position="47"/>
        <end position="92"/>
    </location>
</feature>
<dbReference type="GeneID" id="6086989"/>
<feature type="compositionally biased region" description="Basic and acidic residues" evidence="1">
    <location>
        <begin position="60"/>
        <end position="70"/>
    </location>
</feature>
<dbReference type="RefSeq" id="XP_001891333.1">
    <property type="nucleotide sequence ID" value="XM_001891298.1"/>
</dbReference>
<dbReference type="KEGG" id="lbc:LACBIDRAFT_336345"/>
<organism evidence="3">
    <name type="scientific">Laccaria bicolor (strain S238N-H82 / ATCC MYA-4686)</name>
    <name type="common">Bicoloured deceiver</name>
    <name type="synonym">Laccaria laccata var. bicolor</name>
    <dbReference type="NCBI Taxonomy" id="486041"/>
    <lineage>
        <taxon>Eukaryota</taxon>
        <taxon>Fungi</taxon>
        <taxon>Dikarya</taxon>
        <taxon>Basidiomycota</taxon>
        <taxon>Agaricomycotina</taxon>
        <taxon>Agaricomycetes</taxon>
        <taxon>Agaricomycetidae</taxon>
        <taxon>Agaricales</taxon>
        <taxon>Agaricineae</taxon>
        <taxon>Hydnangiaceae</taxon>
        <taxon>Laccaria</taxon>
    </lineage>
</organism>
<dbReference type="EMBL" id="DS547698">
    <property type="protein sequence ID" value="EDQ98016.1"/>
    <property type="molecule type" value="Genomic_DNA"/>
</dbReference>
<feature type="compositionally biased region" description="Basic and acidic residues" evidence="1">
    <location>
        <begin position="148"/>
        <end position="163"/>
    </location>
</feature>
<dbReference type="AlphaFoldDB" id="B0E565"/>
<evidence type="ECO:0000313" key="2">
    <source>
        <dbReference type="EMBL" id="EDQ98016.1"/>
    </source>
</evidence>
<feature type="region of interest" description="Disordered" evidence="1">
    <location>
        <begin position="127"/>
        <end position="282"/>
    </location>
</feature>
<evidence type="ECO:0000313" key="3">
    <source>
        <dbReference type="Proteomes" id="UP000001194"/>
    </source>
</evidence>
<proteinExistence type="predicted"/>